<accession>A0A1H1WNZ4</accession>
<dbReference type="Proteomes" id="UP000243904">
    <property type="component" value="Chromosome I"/>
</dbReference>
<dbReference type="InterPro" id="IPR042099">
    <property type="entry name" value="ANL_N_sf"/>
</dbReference>
<dbReference type="Pfam" id="PF00501">
    <property type="entry name" value="AMP-binding"/>
    <property type="match status" value="1"/>
</dbReference>
<keyword evidence="4" id="KW-1185">Reference proteome</keyword>
<feature type="domain" description="AMP-dependent synthetase/ligase" evidence="2">
    <location>
        <begin position="47"/>
        <end position="426"/>
    </location>
</feature>
<protein>
    <submittedName>
        <fullName evidence="3">Trans-feruloyl-CoA synthase</fullName>
    </submittedName>
</protein>
<comment type="similarity">
    <text evidence="1">Belongs to the ATP-dependent AMP-binding enzyme family.</text>
</comment>
<dbReference type="AlphaFoldDB" id="A0A1H1WNZ4"/>
<dbReference type="EMBL" id="LT629750">
    <property type="protein sequence ID" value="SDS98987.1"/>
    <property type="molecule type" value="Genomic_DNA"/>
</dbReference>
<organism evidence="3 4">
    <name type="scientific">Bradyrhizobium canariense</name>
    <dbReference type="NCBI Taxonomy" id="255045"/>
    <lineage>
        <taxon>Bacteria</taxon>
        <taxon>Pseudomonadati</taxon>
        <taxon>Pseudomonadota</taxon>
        <taxon>Alphaproteobacteria</taxon>
        <taxon>Hyphomicrobiales</taxon>
        <taxon>Nitrobacteraceae</taxon>
        <taxon>Bradyrhizobium</taxon>
    </lineage>
</organism>
<dbReference type="GO" id="GO:0006631">
    <property type="term" value="P:fatty acid metabolic process"/>
    <property type="evidence" value="ECO:0007669"/>
    <property type="project" value="TreeGrafter"/>
</dbReference>
<dbReference type="Pfam" id="PF23562">
    <property type="entry name" value="AMP-binding_C_3"/>
    <property type="match status" value="1"/>
</dbReference>
<dbReference type="SUPFAM" id="SSF56801">
    <property type="entry name" value="Acetyl-CoA synthetase-like"/>
    <property type="match status" value="1"/>
</dbReference>
<dbReference type="GO" id="GO:0031956">
    <property type="term" value="F:medium-chain fatty acid-CoA ligase activity"/>
    <property type="evidence" value="ECO:0007669"/>
    <property type="project" value="TreeGrafter"/>
</dbReference>
<gene>
    <name evidence="3" type="ORF">SAMN05444158_3950</name>
</gene>
<dbReference type="PANTHER" id="PTHR43201">
    <property type="entry name" value="ACYL-COA SYNTHETASE"/>
    <property type="match status" value="1"/>
</dbReference>
<dbReference type="PANTHER" id="PTHR43201:SF8">
    <property type="entry name" value="ACYL-COA SYNTHETASE FAMILY MEMBER 3"/>
    <property type="match status" value="1"/>
</dbReference>
<name>A0A1H1WNZ4_9BRAD</name>
<dbReference type="PROSITE" id="PS00455">
    <property type="entry name" value="AMP_BINDING"/>
    <property type="match status" value="1"/>
</dbReference>
<sequence>MSAAPRFNSVRFAEAKVDVERRSGGEIILRSPQTLRAYPHQMGVHLRRWALERPNSAFLLERNQKREWRTLSYQEVLAAVESLGQSLLQRNLNDRPIMVLSGNSIDLAILTLAANYVGVPVVPVSPSYSLMSHDFGKLRAIFEITRPALLYAKEGALYSRALKALPLTHEEIVFSEQRVDDIPSTSFRALLTATPTSAVDQAFNRVDPDCTAKILFTSGSTGAPKGVTITHRMLCCVQQSIAQCWQFIEDRPPVVLDWLPWSHAFGCNHNFNIVLRNGGTLYIDDGKPTPELIERTVRNLRELSPTLHFNAPRGFDMLLPYLESDLSLARRFFQDLDVLFYAGAVLPQSLWQRLEKLSAKVRGERVRMVTAWGATETTCSATIVHFTIEKAGVIGNPAPGVEIKLVPSSDKHELRVRGATVTPGYWKLPDLTKAAFDDEGFYKTGDAGKLDDPDDPAKGILFDGRVAEDFKLQSGTWVHSGRIRMGLIAACSPLVQDAVIVGHDRNDVGALLFLNPTTCNAVVDGEALKPDEVLEVLRIGIQEYNVANPANSMRIARAAILADPPSTDHGEITDKGYINQRAVVERRAALIDRLYASKPGPDIL</sequence>
<evidence type="ECO:0000256" key="1">
    <source>
        <dbReference type="ARBA" id="ARBA00006432"/>
    </source>
</evidence>
<reference evidence="4" key="1">
    <citation type="submission" date="2016-10" db="EMBL/GenBank/DDBJ databases">
        <authorList>
            <person name="Varghese N."/>
            <person name="Submissions S."/>
        </authorList>
    </citation>
    <scope>NUCLEOTIDE SEQUENCE [LARGE SCALE GENOMIC DNA]</scope>
    <source>
        <strain evidence="4">GAS369</strain>
    </source>
</reference>
<evidence type="ECO:0000259" key="2">
    <source>
        <dbReference type="Pfam" id="PF00501"/>
    </source>
</evidence>
<dbReference type="InterPro" id="IPR020845">
    <property type="entry name" value="AMP-binding_CS"/>
</dbReference>
<dbReference type="InterPro" id="IPR000873">
    <property type="entry name" value="AMP-dep_synth/lig_dom"/>
</dbReference>
<evidence type="ECO:0000313" key="4">
    <source>
        <dbReference type="Proteomes" id="UP000243904"/>
    </source>
</evidence>
<proteinExistence type="inferred from homology"/>
<dbReference type="Gene3D" id="3.40.50.12780">
    <property type="entry name" value="N-terminal domain of ligase-like"/>
    <property type="match status" value="1"/>
</dbReference>
<dbReference type="RefSeq" id="WP_146688463.1">
    <property type="nucleotide sequence ID" value="NZ_LT629750.1"/>
</dbReference>
<evidence type="ECO:0000313" key="3">
    <source>
        <dbReference type="EMBL" id="SDS98987.1"/>
    </source>
</evidence>